<evidence type="ECO:0000313" key="7">
    <source>
        <dbReference type="Proteomes" id="UP000237822"/>
    </source>
</evidence>
<dbReference type="SFLD" id="SFLDS00001">
    <property type="entry name" value="Enolase"/>
    <property type="match status" value="1"/>
</dbReference>
<dbReference type="GO" id="GO:0000287">
    <property type="term" value="F:magnesium ion binding"/>
    <property type="evidence" value="ECO:0007669"/>
    <property type="project" value="TreeGrafter"/>
</dbReference>
<dbReference type="InterPro" id="IPR029017">
    <property type="entry name" value="Enolase-like_N"/>
</dbReference>
<keyword evidence="7" id="KW-1185">Reference proteome</keyword>
<evidence type="ECO:0000256" key="4">
    <source>
        <dbReference type="SAM" id="MobiDB-lite"/>
    </source>
</evidence>
<dbReference type="SMART" id="SM00922">
    <property type="entry name" value="MR_MLE"/>
    <property type="match status" value="1"/>
</dbReference>
<feature type="region of interest" description="Disordered" evidence="4">
    <location>
        <begin position="344"/>
        <end position="364"/>
    </location>
</feature>
<dbReference type="OrthoDB" id="9802699at2"/>
<proteinExistence type="predicted"/>
<evidence type="ECO:0000256" key="1">
    <source>
        <dbReference type="ARBA" id="ARBA00001946"/>
    </source>
</evidence>
<dbReference type="GO" id="GO:0016836">
    <property type="term" value="F:hydro-lyase activity"/>
    <property type="evidence" value="ECO:0007669"/>
    <property type="project" value="TreeGrafter"/>
</dbReference>
<dbReference type="InterPro" id="IPR013342">
    <property type="entry name" value="Mandelate_racemase_C"/>
</dbReference>
<gene>
    <name evidence="6" type="ORF">BCF74_13113</name>
</gene>
<evidence type="ECO:0000259" key="5">
    <source>
        <dbReference type="SMART" id="SM00922"/>
    </source>
</evidence>
<accession>A0A2T0U4L3</accession>
<keyword evidence="3" id="KW-0460">Magnesium</keyword>
<dbReference type="PANTHER" id="PTHR13794">
    <property type="entry name" value="ENOLASE SUPERFAMILY, MANDELATE RACEMASE"/>
    <property type="match status" value="1"/>
</dbReference>
<dbReference type="SUPFAM" id="SSF54826">
    <property type="entry name" value="Enolase N-terminal domain-like"/>
    <property type="match status" value="1"/>
</dbReference>
<dbReference type="PANTHER" id="PTHR13794:SF58">
    <property type="entry name" value="MITOCHONDRIAL ENOLASE SUPERFAMILY MEMBER 1"/>
    <property type="match status" value="1"/>
</dbReference>
<dbReference type="Pfam" id="PF13378">
    <property type="entry name" value="MR_MLE_C"/>
    <property type="match status" value="1"/>
</dbReference>
<dbReference type="Gene3D" id="3.20.20.120">
    <property type="entry name" value="Enolase-like C-terminal domain"/>
    <property type="match status" value="1"/>
</dbReference>
<comment type="cofactor">
    <cofactor evidence="1">
        <name>Mg(2+)</name>
        <dbReference type="ChEBI" id="CHEBI:18420"/>
    </cofactor>
</comment>
<evidence type="ECO:0000313" key="6">
    <source>
        <dbReference type="EMBL" id="PRY52873.1"/>
    </source>
</evidence>
<comment type="caution">
    <text evidence="6">The sequence shown here is derived from an EMBL/GenBank/DDBJ whole genome shotgun (WGS) entry which is preliminary data.</text>
</comment>
<dbReference type="InterPro" id="IPR029065">
    <property type="entry name" value="Enolase_C-like"/>
</dbReference>
<dbReference type="InterPro" id="IPR013341">
    <property type="entry name" value="Mandelate_racemase_N_dom"/>
</dbReference>
<feature type="domain" description="Mandelate racemase/muconate lactonizing enzyme C-terminal" evidence="5">
    <location>
        <begin position="141"/>
        <end position="237"/>
    </location>
</feature>
<evidence type="ECO:0000256" key="2">
    <source>
        <dbReference type="ARBA" id="ARBA00022723"/>
    </source>
</evidence>
<keyword evidence="2" id="KW-0479">Metal-binding</keyword>
<sequence length="364" mass="39948">MKIVSVSVLLVDEPAVEPAFRWRDGLPGSDGPRVGAWLAIETDDGMTGWAYTKRGIILQDLIERRVRDELLGEDPARREWLWHRLWEIDRIEEMPIYIQGLVDEALWDLAGKRAGQPVHELLGTYRDAIPAYASTVTFGSIEEYLDVADQCLALGYRAIKLHAWGDARRDAELSLALRDHVGPEVDLMYDGSAGFDLADAVYLGRALSEAGYRWYEEPMREFSVNAHQRLAERVTVPLLVAETSDGAHMNTADFIASGCAGAVRTSTSFKGGITGAMRVAHLADAYLLRAEVHGGGLPNTHLCMAIPNTTYYEALVDSNPVERAPEVGPDGMVRAPTTPGMGYEAAWNNSAPPASVSAGVRRDR</sequence>
<dbReference type="AlphaFoldDB" id="A0A2T0U4L3"/>
<dbReference type="Pfam" id="PF02746">
    <property type="entry name" value="MR_MLE_N"/>
    <property type="match status" value="1"/>
</dbReference>
<reference evidence="6 7" key="1">
    <citation type="submission" date="2018-03" db="EMBL/GenBank/DDBJ databases">
        <title>Genomic Encyclopedia of Archaeal and Bacterial Type Strains, Phase II (KMG-II): from individual species to whole genera.</title>
        <authorList>
            <person name="Goeker M."/>
        </authorList>
    </citation>
    <scope>NUCLEOTIDE SEQUENCE [LARGE SCALE GENOMIC DNA]</scope>
    <source>
        <strain evidence="6 7">ATCC BAA-1496</strain>
    </source>
</reference>
<organism evidence="6 7">
    <name type="scientific">Knoellia remsis</name>
    <dbReference type="NCBI Taxonomy" id="407159"/>
    <lineage>
        <taxon>Bacteria</taxon>
        <taxon>Bacillati</taxon>
        <taxon>Actinomycetota</taxon>
        <taxon>Actinomycetes</taxon>
        <taxon>Micrococcales</taxon>
        <taxon>Intrasporangiaceae</taxon>
        <taxon>Knoellia</taxon>
    </lineage>
</organism>
<protein>
    <submittedName>
        <fullName evidence="6">L-alanine-DL-glutamate epimerase-like enolase superfamily enzyme</fullName>
    </submittedName>
</protein>
<dbReference type="Gene3D" id="3.30.390.10">
    <property type="entry name" value="Enolase-like, N-terminal domain"/>
    <property type="match status" value="1"/>
</dbReference>
<dbReference type="GO" id="GO:0016052">
    <property type="term" value="P:carbohydrate catabolic process"/>
    <property type="evidence" value="ECO:0007669"/>
    <property type="project" value="TreeGrafter"/>
</dbReference>
<dbReference type="InterPro" id="IPR046945">
    <property type="entry name" value="RHMD-like"/>
</dbReference>
<dbReference type="RefSeq" id="WP_106298764.1">
    <property type="nucleotide sequence ID" value="NZ_PVTI01000031.1"/>
</dbReference>
<evidence type="ECO:0000256" key="3">
    <source>
        <dbReference type="ARBA" id="ARBA00022842"/>
    </source>
</evidence>
<dbReference type="Proteomes" id="UP000237822">
    <property type="component" value="Unassembled WGS sequence"/>
</dbReference>
<dbReference type="InterPro" id="IPR036849">
    <property type="entry name" value="Enolase-like_C_sf"/>
</dbReference>
<name>A0A2T0U4L3_9MICO</name>
<dbReference type="EMBL" id="PVTI01000031">
    <property type="protein sequence ID" value="PRY52873.1"/>
    <property type="molecule type" value="Genomic_DNA"/>
</dbReference>
<dbReference type="SUPFAM" id="SSF51604">
    <property type="entry name" value="Enolase C-terminal domain-like"/>
    <property type="match status" value="1"/>
</dbReference>